<evidence type="ECO:0000313" key="14">
    <source>
        <dbReference type="Proteomes" id="UP000298061"/>
    </source>
</evidence>
<comment type="catalytic activity">
    <reaction evidence="10 11">
        <text>L-cysteinyl-[protein] + hexadecanoyl-CoA = S-hexadecanoyl-L-cysteinyl-[protein] + CoA</text>
        <dbReference type="Rhea" id="RHEA:36683"/>
        <dbReference type="Rhea" id="RHEA-COMP:10131"/>
        <dbReference type="Rhea" id="RHEA-COMP:11032"/>
        <dbReference type="ChEBI" id="CHEBI:29950"/>
        <dbReference type="ChEBI" id="CHEBI:57287"/>
        <dbReference type="ChEBI" id="CHEBI:57379"/>
        <dbReference type="ChEBI" id="CHEBI:74151"/>
        <dbReference type="EC" id="2.3.1.225"/>
    </reaction>
</comment>
<feature type="transmembrane region" description="Helical" evidence="11">
    <location>
        <begin position="101"/>
        <end position="125"/>
    </location>
</feature>
<evidence type="ECO:0000256" key="11">
    <source>
        <dbReference type="RuleBase" id="RU079119"/>
    </source>
</evidence>
<keyword evidence="3 11" id="KW-0812">Transmembrane</keyword>
<dbReference type="OrthoDB" id="1436450at2759"/>
<dbReference type="Proteomes" id="UP000298061">
    <property type="component" value="Unassembled WGS sequence"/>
</dbReference>
<gene>
    <name evidence="13" type="ORF">EWM64_g8396</name>
</gene>
<dbReference type="EC" id="2.3.1.225" evidence="11"/>
<sequence length="238" mass="26942">TGIASDAASSSHRALIIVGSVGPACSDLIITVHVGLIFDYMSFHLKVRPGIGQCVGARNHKYFVTFIFWTAVFCLWTFATLIGLNAKNDSKSGKHVDPQHIVVIVLSGVFSIFTVAMVATIASLITVSQTTVEHIGFRSMNEHEKDTLAELHPWWDCLGKRRTRREWDREWGRIGLEGNLWWHGSIHAHWEEVMGTNIWTWLLPIGRSASDGVNYVPNPRFDAQGRWRPRREWPVDLQ</sequence>
<dbReference type="STRING" id="135208.A0A4Y9ZLW7"/>
<evidence type="ECO:0000256" key="5">
    <source>
        <dbReference type="ARBA" id="ARBA00023136"/>
    </source>
</evidence>
<evidence type="ECO:0000256" key="9">
    <source>
        <dbReference type="ARBA" id="ARBA00038298"/>
    </source>
</evidence>
<evidence type="ECO:0000256" key="10">
    <source>
        <dbReference type="ARBA" id="ARBA00048048"/>
    </source>
</evidence>
<evidence type="ECO:0000256" key="3">
    <source>
        <dbReference type="ARBA" id="ARBA00022692"/>
    </source>
</evidence>
<feature type="non-terminal residue" evidence="13">
    <location>
        <position position="1"/>
    </location>
</feature>
<feature type="transmembrane region" description="Helical" evidence="11">
    <location>
        <begin position="62"/>
        <end position="81"/>
    </location>
</feature>
<keyword evidence="2 11" id="KW-0808">Transferase</keyword>
<keyword evidence="8 11" id="KW-0012">Acyltransferase</keyword>
<comment type="similarity">
    <text evidence="9">Belongs to the DHHC palmitoyltransferase family. PFA5 subfamily.</text>
</comment>
<evidence type="ECO:0000313" key="13">
    <source>
        <dbReference type="EMBL" id="TFY75615.1"/>
    </source>
</evidence>
<keyword evidence="5 11" id="KW-0472">Membrane</keyword>
<organism evidence="13 14">
    <name type="scientific">Hericium alpestre</name>
    <dbReference type="NCBI Taxonomy" id="135208"/>
    <lineage>
        <taxon>Eukaryota</taxon>
        <taxon>Fungi</taxon>
        <taxon>Dikarya</taxon>
        <taxon>Basidiomycota</taxon>
        <taxon>Agaricomycotina</taxon>
        <taxon>Agaricomycetes</taxon>
        <taxon>Russulales</taxon>
        <taxon>Hericiaceae</taxon>
        <taxon>Hericium</taxon>
    </lineage>
</organism>
<evidence type="ECO:0000256" key="8">
    <source>
        <dbReference type="ARBA" id="ARBA00023315"/>
    </source>
</evidence>
<feature type="transmembrane region" description="Helical" evidence="11">
    <location>
        <begin position="14"/>
        <end position="41"/>
    </location>
</feature>
<evidence type="ECO:0000256" key="2">
    <source>
        <dbReference type="ARBA" id="ARBA00022679"/>
    </source>
</evidence>
<reference evidence="13 14" key="1">
    <citation type="submission" date="2019-02" db="EMBL/GenBank/DDBJ databases">
        <title>Genome sequencing of the rare red list fungi Hericium alpestre (H. flagellum).</title>
        <authorList>
            <person name="Buettner E."/>
            <person name="Kellner H."/>
        </authorList>
    </citation>
    <scope>NUCLEOTIDE SEQUENCE [LARGE SCALE GENOMIC DNA]</scope>
    <source>
        <strain evidence="13 14">DSM 108284</strain>
    </source>
</reference>
<dbReference type="GO" id="GO:0016020">
    <property type="term" value="C:membrane"/>
    <property type="evidence" value="ECO:0007669"/>
    <property type="project" value="UniProtKB-SubCell"/>
</dbReference>
<feature type="domain" description="Palmitoyltransferase DHHC" evidence="12">
    <location>
        <begin position="51"/>
        <end position="135"/>
    </location>
</feature>
<protein>
    <recommendedName>
        <fullName evidence="11">Palmitoyltransferase</fullName>
        <ecNumber evidence="11">2.3.1.225</ecNumber>
    </recommendedName>
</protein>
<dbReference type="PANTHER" id="PTHR22883">
    <property type="entry name" value="ZINC FINGER DHHC DOMAIN CONTAINING PROTEIN"/>
    <property type="match status" value="1"/>
</dbReference>
<evidence type="ECO:0000256" key="7">
    <source>
        <dbReference type="ARBA" id="ARBA00023288"/>
    </source>
</evidence>
<comment type="domain">
    <text evidence="11">The DHHC domain is required for palmitoyltransferase activity.</text>
</comment>
<dbReference type="GO" id="GO:0019706">
    <property type="term" value="F:protein-cysteine S-palmitoyltransferase activity"/>
    <property type="evidence" value="ECO:0007669"/>
    <property type="project" value="UniProtKB-EC"/>
</dbReference>
<accession>A0A4Y9ZLW7</accession>
<name>A0A4Y9ZLW7_9AGAM</name>
<keyword evidence="6" id="KW-0564">Palmitate</keyword>
<evidence type="ECO:0000256" key="4">
    <source>
        <dbReference type="ARBA" id="ARBA00022989"/>
    </source>
</evidence>
<dbReference type="GO" id="GO:0005783">
    <property type="term" value="C:endoplasmic reticulum"/>
    <property type="evidence" value="ECO:0007669"/>
    <property type="project" value="TreeGrafter"/>
</dbReference>
<evidence type="ECO:0000256" key="6">
    <source>
        <dbReference type="ARBA" id="ARBA00023139"/>
    </source>
</evidence>
<dbReference type="InterPro" id="IPR039859">
    <property type="entry name" value="PFA4/ZDH16/20/ERF2-like"/>
</dbReference>
<evidence type="ECO:0000259" key="12">
    <source>
        <dbReference type="Pfam" id="PF01529"/>
    </source>
</evidence>
<evidence type="ECO:0000256" key="1">
    <source>
        <dbReference type="ARBA" id="ARBA00004141"/>
    </source>
</evidence>
<dbReference type="GO" id="GO:0005794">
    <property type="term" value="C:Golgi apparatus"/>
    <property type="evidence" value="ECO:0007669"/>
    <property type="project" value="TreeGrafter"/>
</dbReference>
<dbReference type="GO" id="GO:0006612">
    <property type="term" value="P:protein targeting to membrane"/>
    <property type="evidence" value="ECO:0007669"/>
    <property type="project" value="TreeGrafter"/>
</dbReference>
<comment type="caution">
    <text evidence="13">The sequence shown here is derived from an EMBL/GenBank/DDBJ whole genome shotgun (WGS) entry which is preliminary data.</text>
</comment>
<dbReference type="PANTHER" id="PTHR22883:SF23">
    <property type="entry name" value="PALMITOYLTRANSFERASE ZDHHC6"/>
    <property type="match status" value="1"/>
</dbReference>
<proteinExistence type="inferred from homology"/>
<dbReference type="InterPro" id="IPR001594">
    <property type="entry name" value="Palmitoyltrfase_DHHC"/>
</dbReference>
<keyword evidence="4 11" id="KW-1133">Transmembrane helix</keyword>
<dbReference type="EMBL" id="SFCI01001501">
    <property type="protein sequence ID" value="TFY75615.1"/>
    <property type="molecule type" value="Genomic_DNA"/>
</dbReference>
<dbReference type="AlphaFoldDB" id="A0A4Y9ZLW7"/>
<keyword evidence="14" id="KW-1185">Reference proteome</keyword>
<comment type="subcellular location">
    <subcellularLocation>
        <location evidence="1">Membrane</location>
        <topology evidence="1">Multi-pass membrane protein</topology>
    </subcellularLocation>
</comment>
<dbReference type="Pfam" id="PF01529">
    <property type="entry name" value="DHHC"/>
    <property type="match status" value="1"/>
</dbReference>
<keyword evidence="7" id="KW-0449">Lipoprotein</keyword>